<reference evidence="2" key="1">
    <citation type="submission" date="2022-11" db="EMBL/GenBank/DDBJ databases">
        <title>Genome Sequence of Cubamyces cubensis.</title>
        <authorList>
            <person name="Buettner E."/>
        </authorList>
    </citation>
    <scope>NUCLEOTIDE SEQUENCE</scope>
    <source>
        <strain evidence="2">MPL-01</strain>
    </source>
</reference>
<dbReference type="AlphaFoldDB" id="A0AAD7TSA3"/>
<name>A0AAD7TSA3_9APHY</name>
<organism evidence="2 3">
    <name type="scientific">Trametes cubensis</name>
    <dbReference type="NCBI Taxonomy" id="1111947"/>
    <lineage>
        <taxon>Eukaryota</taxon>
        <taxon>Fungi</taxon>
        <taxon>Dikarya</taxon>
        <taxon>Basidiomycota</taxon>
        <taxon>Agaricomycotina</taxon>
        <taxon>Agaricomycetes</taxon>
        <taxon>Polyporales</taxon>
        <taxon>Polyporaceae</taxon>
        <taxon>Trametes</taxon>
    </lineage>
</organism>
<evidence type="ECO:0000313" key="2">
    <source>
        <dbReference type="EMBL" id="KAJ8480677.1"/>
    </source>
</evidence>
<comment type="caution">
    <text evidence="2">The sequence shown here is derived from an EMBL/GenBank/DDBJ whole genome shotgun (WGS) entry which is preliminary data.</text>
</comment>
<accession>A0AAD7TSA3</accession>
<protein>
    <recommendedName>
        <fullName evidence="4">BTB domain-containing protein</fullName>
    </recommendedName>
</protein>
<dbReference type="Proteomes" id="UP001215151">
    <property type="component" value="Unassembled WGS sequence"/>
</dbReference>
<dbReference type="EMBL" id="JAPEVG010000157">
    <property type="protein sequence ID" value="KAJ8480677.1"/>
    <property type="molecule type" value="Genomic_DNA"/>
</dbReference>
<gene>
    <name evidence="2" type="ORF">ONZ51_g6516</name>
</gene>
<evidence type="ECO:0000256" key="1">
    <source>
        <dbReference type="SAM" id="MobiDB-lite"/>
    </source>
</evidence>
<feature type="compositionally biased region" description="Polar residues" evidence="1">
    <location>
        <begin position="96"/>
        <end position="107"/>
    </location>
</feature>
<proteinExistence type="predicted"/>
<keyword evidence="3" id="KW-1185">Reference proteome</keyword>
<sequence length="252" mass="27307">MDQDGHPALPPDSPLMTMTNSFLNDGMLLGLSISGPRLPYRDPTYYINDGNSVLLVENTLFKVRDSTCDVYAGPGRADGRGDKSAFETMFQLSGETDSVRSDSSMSAAQEGECDENPIRLHGDTADEFRALLWALYALPHELTLAMSSEADCTQLVNLVRITHKYQFRSIMNWALSALHHYYSRPGALDDILTTAAAAPGTTTGTAPTLPQTAPPTPGAICLPPTHTRAAYGARCALRTHRPTRRTGTPSAH</sequence>
<feature type="region of interest" description="Disordered" evidence="1">
    <location>
        <begin position="96"/>
        <end position="118"/>
    </location>
</feature>
<evidence type="ECO:0008006" key="4">
    <source>
        <dbReference type="Google" id="ProtNLM"/>
    </source>
</evidence>
<evidence type="ECO:0000313" key="3">
    <source>
        <dbReference type="Proteomes" id="UP001215151"/>
    </source>
</evidence>